<protein>
    <submittedName>
        <fullName evidence="1">Uncharacterized protein</fullName>
    </submittedName>
</protein>
<keyword evidence="2" id="KW-1185">Reference proteome</keyword>
<gene>
    <name evidence="1" type="ORF">ACPOL_4226</name>
</gene>
<proteinExistence type="predicted"/>
<evidence type="ECO:0000313" key="2">
    <source>
        <dbReference type="Proteomes" id="UP000253606"/>
    </source>
</evidence>
<dbReference type="EMBL" id="CP030840">
    <property type="protein sequence ID" value="AXC13503.1"/>
    <property type="molecule type" value="Genomic_DNA"/>
</dbReference>
<dbReference type="KEGG" id="abas:ACPOL_4226"/>
<dbReference type="AlphaFoldDB" id="A0A2Z5G2R8"/>
<accession>A0A2Z5G2R8</accession>
<name>A0A2Z5G2R8_9BACT</name>
<organism evidence="1 2">
    <name type="scientific">Acidisarcina polymorpha</name>
    <dbReference type="NCBI Taxonomy" id="2211140"/>
    <lineage>
        <taxon>Bacteria</taxon>
        <taxon>Pseudomonadati</taxon>
        <taxon>Acidobacteriota</taxon>
        <taxon>Terriglobia</taxon>
        <taxon>Terriglobales</taxon>
        <taxon>Acidobacteriaceae</taxon>
        <taxon>Acidisarcina</taxon>
    </lineage>
</organism>
<sequence>MPFDFSGKGRDDRVAAPPSTFSWVEWMLLVLAQPPELERALR</sequence>
<reference evidence="1 2" key="1">
    <citation type="journal article" date="2018" name="Front. Microbiol.">
        <title>Hydrolytic Capabilities as a Key to Environmental Success: Chitinolytic and Cellulolytic Acidobacteria From Acidic Sub-arctic Soils and Boreal Peatlands.</title>
        <authorList>
            <person name="Belova S.E."/>
            <person name="Ravin N.V."/>
            <person name="Pankratov T.A."/>
            <person name="Rakitin A.L."/>
            <person name="Ivanova A.A."/>
            <person name="Beletsky A.V."/>
            <person name="Mardanov A.V."/>
            <person name="Sinninghe Damste J.S."/>
            <person name="Dedysh S.N."/>
        </authorList>
    </citation>
    <scope>NUCLEOTIDE SEQUENCE [LARGE SCALE GENOMIC DNA]</scope>
    <source>
        <strain evidence="1 2">SBC82</strain>
    </source>
</reference>
<dbReference type="Proteomes" id="UP000253606">
    <property type="component" value="Chromosome"/>
</dbReference>
<evidence type="ECO:0000313" key="1">
    <source>
        <dbReference type="EMBL" id="AXC13503.1"/>
    </source>
</evidence>